<gene>
    <name evidence="6" type="ORF">Sango_0332500</name>
</gene>
<dbReference type="Gene3D" id="2.130.10.10">
    <property type="entry name" value="YVTN repeat-like/Quinoprotein amine dehydrogenase"/>
    <property type="match status" value="2"/>
</dbReference>
<sequence>MAFECHQDTEIGVKDTLSNCLDNPQTQKPDSDQVVLINNRKAESLGTENLQTVISEILNFLDPKGLGIVSCVNTFLYGLASEHHVWQEFYYERWGHPVTAVNLGPGYSDEKSWKELFVEREFRSKTYLGRYTIETLYGHTEAVRTVFVLVSRKLLFTSGYDQVVRMWDMEEGLSIASSRPLGCTIRAVAADTRLLIAGVLMVSYMVGRSLCIMIGFGALYLMILQLGVQQVQVYIWDTDSGTQLAVTNSAHVGNTYALARSHTGKLLFTGGENGSIHMFEITRNVKCNMRRIATWIPHTGPVYSLAFEFPWLVSASSDGKISLIDVRKLLKTSRHSSTQNTFKVAIGFDRIVCGGEEGVIRIWNFSQALEIEQRVRSLRGIRLENRMRRRKLQTEMSAKGSQGGQCSVAAKKNQMNSDKNSWHNKRRVNGKLKA</sequence>
<dbReference type="PROSITE" id="PS50294">
    <property type="entry name" value="WD_REPEATS_REGION"/>
    <property type="match status" value="1"/>
</dbReference>
<dbReference type="Pfam" id="PF00400">
    <property type="entry name" value="WD40"/>
    <property type="match status" value="2"/>
</dbReference>
<keyword evidence="7" id="KW-1185">Reference proteome</keyword>
<accession>A0AAE1X927</accession>
<evidence type="ECO:0000313" key="7">
    <source>
        <dbReference type="Proteomes" id="UP001289374"/>
    </source>
</evidence>
<dbReference type="Gene3D" id="1.20.1280.50">
    <property type="match status" value="1"/>
</dbReference>
<keyword evidence="5" id="KW-1133">Transmembrane helix</keyword>
<dbReference type="PROSITE" id="PS00678">
    <property type="entry name" value="WD_REPEATS_1"/>
    <property type="match status" value="1"/>
</dbReference>
<dbReference type="PANTHER" id="PTHR19855:SF19">
    <property type="entry name" value="OS04G0619700 PROTEIN"/>
    <property type="match status" value="1"/>
</dbReference>
<feature type="region of interest" description="Disordered" evidence="4">
    <location>
        <begin position="393"/>
        <end position="434"/>
    </location>
</feature>
<feature type="transmembrane region" description="Helical" evidence="5">
    <location>
        <begin position="194"/>
        <end position="223"/>
    </location>
</feature>
<keyword evidence="5" id="KW-0472">Membrane</keyword>
<keyword evidence="1 3" id="KW-0853">WD repeat</keyword>
<evidence type="ECO:0000256" key="1">
    <source>
        <dbReference type="ARBA" id="ARBA00022574"/>
    </source>
</evidence>
<dbReference type="PROSITE" id="PS50082">
    <property type="entry name" value="WD_REPEATS_2"/>
    <property type="match status" value="1"/>
</dbReference>
<proteinExistence type="predicted"/>
<dbReference type="InterPro" id="IPR036047">
    <property type="entry name" value="F-box-like_dom_sf"/>
</dbReference>
<reference evidence="6" key="1">
    <citation type="submission" date="2020-06" db="EMBL/GenBank/DDBJ databases">
        <authorList>
            <person name="Li T."/>
            <person name="Hu X."/>
            <person name="Zhang T."/>
            <person name="Song X."/>
            <person name="Zhang H."/>
            <person name="Dai N."/>
            <person name="Sheng W."/>
            <person name="Hou X."/>
            <person name="Wei L."/>
        </authorList>
    </citation>
    <scope>NUCLEOTIDE SEQUENCE</scope>
    <source>
        <strain evidence="6">K16</strain>
        <tissue evidence="6">Leaf</tissue>
    </source>
</reference>
<feature type="compositionally biased region" description="Basic residues" evidence="4">
    <location>
        <begin position="422"/>
        <end position="434"/>
    </location>
</feature>
<organism evidence="6 7">
    <name type="scientific">Sesamum angolense</name>
    <dbReference type="NCBI Taxonomy" id="2727404"/>
    <lineage>
        <taxon>Eukaryota</taxon>
        <taxon>Viridiplantae</taxon>
        <taxon>Streptophyta</taxon>
        <taxon>Embryophyta</taxon>
        <taxon>Tracheophyta</taxon>
        <taxon>Spermatophyta</taxon>
        <taxon>Magnoliopsida</taxon>
        <taxon>eudicotyledons</taxon>
        <taxon>Gunneridae</taxon>
        <taxon>Pentapetalae</taxon>
        <taxon>asterids</taxon>
        <taxon>lamiids</taxon>
        <taxon>Lamiales</taxon>
        <taxon>Pedaliaceae</taxon>
        <taxon>Sesamum</taxon>
    </lineage>
</organism>
<protein>
    <submittedName>
        <fullName evidence="6">F-box/WD-40 repeat-containing protein</fullName>
    </submittedName>
</protein>
<evidence type="ECO:0000256" key="2">
    <source>
        <dbReference type="ARBA" id="ARBA00022737"/>
    </source>
</evidence>
<keyword evidence="5" id="KW-0812">Transmembrane</keyword>
<dbReference type="SMART" id="SM00320">
    <property type="entry name" value="WD40"/>
    <property type="match status" value="4"/>
</dbReference>
<dbReference type="Proteomes" id="UP001289374">
    <property type="component" value="Unassembled WGS sequence"/>
</dbReference>
<dbReference type="AlphaFoldDB" id="A0AAE1X927"/>
<dbReference type="PANTHER" id="PTHR19855">
    <property type="entry name" value="WD40 REPEAT PROTEIN 12, 37"/>
    <property type="match status" value="1"/>
</dbReference>
<dbReference type="InterPro" id="IPR015943">
    <property type="entry name" value="WD40/YVTN_repeat-like_dom_sf"/>
</dbReference>
<evidence type="ECO:0000256" key="3">
    <source>
        <dbReference type="PROSITE-ProRule" id="PRU00221"/>
    </source>
</evidence>
<reference evidence="6" key="2">
    <citation type="journal article" date="2024" name="Plant">
        <title>Genomic evolution and insights into agronomic trait innovations of Sesamum species.</title>
        <authorList>
            <person name="Miao H."/>
            <person name="Wang L."/>
            <person name="Qu L."/>
            <person name="Liu H."/>
            <person name="Sun Y."/>
            <person name="Le M."/>
            <person name="Wang Q."/>
            <person name="Wei S."/>
            <person name="Zheng Y."/>
            <person name="Lin W."/>
            <person name="Duan Y."/>
            <person name="Cao H."/>
            <person name="Xiong S."/>
            <person name="Wang X."/>
            <person name="Wei L."/>
            <person name="Li C."/>
            <person name="Ma Q."/>
            <person name="Ju M."/>
            <person name="Zhao R."/>
            <person name="Li G."/>
            <person name="Mu C."/>
            <person name="Tian Q."/>
            <person name="Mei H."/>
            <person name="Zhang T."/>
            <person name="Gao T."/>
            <person name="Zhang H."/>
        </authorList>
    </citation>
    <scope>NUCLEOTIDE SEQUENCE</scope>
    <source>
        <strain evidence="6">K16</strain>
    </source>
</reference>
<dbReference type="SUPFAM" id="SSF81383">
    <property type="entry name" value="F-box domain"/>
    <property type="match status" value="1"/>
</dbReference>
<comment type="caution">
    <text evidence="6">The sequence shown here is derived from an EMBL/GenBank/DDBJ whole genome shotgun (WGS) entry which is preliminary data.</text>
</comment>
<dbReference type="SUPFAM" id="SSF50978">
    <property type="entry name" value="WD40 repeat-like"/>
    <property type="match status" value="1"/>
</dbReference>
<evidence type="ECO:0000256" key="5">
    <source>
        <dbReference type="SAM" id="Phobius"/>
    </source>
</evidence>
<dbReference type="InterPro" id="IPR019775">
    <property type="entry name" value="WD40_repeat_CS"/>
</dbReference>
<dbReference type="EMBL" id="JACGWL010000002">
    <property type="protein sequence ID" value="KAK4407515.1"/>
    <property type="molecule type" value="Genomic_DNA"/>
</dbReference>
<name>A0AAE1X927_9LAMI</name>
<feature type="repeat" description="WD" evidence="3">
    <location>
        <begin position="136"/>
        <end position="177"/>
    </location>
</feature>
<dbReference type="InterPro" id="IPR036322">
    <property type="entry name" value="WD40_repeat_dom_sf"/>
</dbReference>
<evidence type="ECO:0000313" key="6">
    <source>
        <dbReference type="EMBL" id="KAK4407515.1"/>
    </source>
</evidence>
<dbReference type="InterPro" id="IPR001680">
    <property type="entry name" value="WD40_rpt"/>
</dbReference>
<keyword evidence="2" id="KW-0677">Repeat</keyword>
<evidence type="ECO:0000256" key="4">
    <source>
        <dbReference type="SAM" id="MobiDB-lite"/>
    </source>
</evidence>